<name>A0A067F9R0_CITSI</name>
<accession>A0A067F9R0</accession>
<organism evidence="1 2">
    <name type="scientific">Citrus sinensis</name>
    <name type="common">Sweet orange</name>
    <name type="synonym">Citrus aurantium var. sinensis</name>
    <dbReference type="NCBI Taxonomy" id="2711"/>
    <lineage>
        <taxon>Eukaryota</taxon>
        <taxon>Viridiplantae</taxon>
        <taxon>Streptophyta</taxon>
        <taxon>Embryophyta</taxon>
        <taxon>Tracheophyta</taxon>
        <taxon>Spermatophyta</taxon>
        <taxon>Magnoliopsida</taxon>
        <taxon>eudicotyledons</taxon>
        <taxon>Gunneridae</taxon>
        <taxon>Pentapetalae</taxon>
        <taxon>rosids</taxon>
        <taxon>malvids</taxon>
        <taxon>Sapindales</taxon>
        <taxon>Rutaceae</taxon>
        <taxon>Aurantioideae</taxon>
        <taxon>Citrus</taxon>
    </lineage>
</organism>
<keyword evidence="2" id="KW-1185">Reference proteome</keyword>
<evidence type="ECO:0000313" key="1">
    <source>
        <dbReference type="EMBL" id="KDO59941.1"/>
    </source>
</evidence>
<dbReference type="Proteomes" id="UP000027120">
    <property type="component" value="Unassembled WGS sequence"/>
</dbReference>
<proteinExistence type="predicted"/>
<protein>
    <submittedName>
        <fullName evidence="1">Uncharacterized protein</fullName>
    </submittedName>
</protein>
<reference evidence="1 2" key="1">
    <citation type="submission" date="2014-04" db="EMBL/GenBank/DDBJ databases">
        <authorList>
            <consortium name="International Citrus Genome Consortium"/>
            <person name="Gmitter F."/>
            <person name="Chen C."/>
            <person name="Farmerie W."/>
            <person name="Harkins T."/>
            <person name="Desany B."/>
            <person name="Mohiuddin M."/>
            <person name="Kodira C."/>
            <person name="Borodovsky M."/>
            <person name="Lomsadze A."/>
            <person name="Burns P."/>
            <person name="Jenkins J."/>
            <person name="Prochnik S."/>
            <person name="Shu S."/>
            <person name="Chapman J."/>
            <person name="Pitluck S."/>
            <person name="Schmutz J."/>
            <person name="Rokhsar D."/>
        </authorList>
    </citation>
    <scope>NUCLEOTIDE SEQUENCE</scope>
</reference>
<feature type="non-terminal residue" evidence="1">
    <location>
        <position position="14"/>
    </location>
</feature>
<dbReference type="EMBL" id="KK784935">
    <property type="protein sequence ID" value="KDO59941.1"/>
    <property type="molecule type" value="Genomic_DNA"/>
</dbReference>
<gene>
    <name evidence="1" type="ORF">CISIN_1g0459181mg</name>
</gene>
<evidence type="ECO:0000313" key="2">
    <source>
        <dbReference type="Proteomes" id="UP000027120"/>
    </source>
</evidence>
<sequence>MANFVAVAAVYLCL</sequence>